<evidence type="ECO:0000259" key="1">
    <source>
        <dbReference type="Pfam" id="PF05171"/>
    </source>
</evidence>
<dbReference type="GO" id="GO:0006826">
    <property type="term" value="P:iron ion transport"/>
    <property type="evidence" value="ECO:0007669"/>
    <property type="project" value="InterPro"/>
</dbReference>
<protein>
    <submittedName>
        <fullName evidence="2">Putative hemin transport protein</fullName>
    </submittedName>
</protein>
<feature type="domain" description="Haemin-degrading HemS/ChuX" evidence="1">
    <location>
        <begin position="47"/>
        <end position="169"/>
    </location>
</feature>
<dbReference type="InterPro" id="IPR053733">
    <property type="entry name" value="Heme_Transport_Util_sf"/>
</dbReference>
<keyword evidence="3" id="KW-1185">Reference proteome</keyword>
<dbReference type="CDD" id="cd16831">
    <property type="entry name" value="HemS-like_C"/>
    <property type="match status" value="1"/>
</dbReference>
<reference evidence="2 3" key="1">
    <citation type="submission" date="2019-03" db="EMBL/GenBank/DDBJ databases">
        <title>Genomic Encyclopedia of Archaeal and Bacterial Type Strains, Phase II (KMG-II): from individual species to whole genera.</title>
        <authorList>
            <person name="Goeker M."/>
        </authorList>
    </citation>
    <scope>NUCLEOTIDE SEQUENCE [LARGE SCALE GENOMIC DNA]</scope>
    <source>
        <strain evidence="2 3">DSM 19035</strain>
    </source>
</reference>
<dbReference type="AlphaFoldDB" id="A0A4R6STP7"/>
<dbReference type="InterPro" id="IPR007845">
    <property type="entry name" value="HemS/ChuX_dom"/>
</dbReference>
<evidence type="ECO:0000313" key="2">
    <source>
        <dbReference type="EMBL" id="TDQ08747.1"/>
    </source>
</evidence>
<dbReference type="CDD" id="cd16830">
    <property type="entry name" value="HemS-like_N"/>
    <property type="match status" value="1"/>
</dbReference>
<evidence type="ECO:0000313" key="3">
    <source>
        <dbReference type="Proteomes" id="UP000295620"/>
    </source>
</evidence>
<feature type="domain" description="Haemin-degrading HemS/ChuX" evidence="1">
    <location>
        <begin position="222"/>
        <end position="353"/>
    </location>
</feature>
<accession>A0A4R6STP7</accession>
<dbReference type="EMBL" id="SNYC01000005">
    <property type="protein sequence ID" value="TDQ08747.1"/>
    <property type="molecule type" value="Genomic_DNA"/>
</dbReference>
<proteinExistence type="predicted"/>
<dbReference type="SUPFAM" id="SSF144064">
    <property type="entry name" value="Heme iron utilization protein-like"/>
    <property type="match status" value="1"/>
</dbReference>
<dbReference type="Gene3D" id="3.40.1570.10">
    <property type="entry name" value="HemS/ChuS/ChuX like domains"/>
    <property type="match status" value="2"/>
</dbReference>
<gene>
    <name evidence="2" type="ORF">ATK78_3265</name>
</gene>
<comment type="caution">
    <text evidence="2">The sequence shown here is derived from an EMBL/GenBank/DDBJ whole genome shotgun (WGS) entry which is preliminary data.</text>
</comment>
<organism evidence="2 3">
    <name type="scientific">Pedobacter metabolipauper</name>
    <dbReference type="NCBI Taxonomy" id="425513"/>
    <lineage>
        <taxon>Bacteria</taxon>
        <taxon>Pseudomonadati</taxon>
        <taxon>Bacteroidota</taxon>
        <taxon>Sphingobacteriia</taxon>
        <taxon>Sphingobacteriales</taxon>
        <taxon>Sphingobacteriaceae</taxon>
        <taxon>Pedobacter</taxon>
    </lineage>
</organism>
<dbReference type="Pfam" id="PF05171">
    <property type="entry name" value="HemS"/>
    <property type="match status" value="2"/>
</dbReference>
<sequence>MGKIVVENINIKIKDMEKTLDLKSQWESFKLENPKLRIRDAAKQMGTTEAELIATSVGETAIRLQDQFKEILKEIEGIGYVMGLTRNDHCVHERKGIYKKVTFDGAMGLAVNPDIDLRLFMGQWKSGFAVDENGRKSLQFFGKDGVALHKIYLTDTSDEAAYTALVEKYTAEDQHRTLEINTEKAIVTEKPDAEADVDAFKAGWLALKDTHDFHGLIRKYGLTRTQALRLAPEGHAAQISLESLKAILTKISVTDLEIMVFVSSAGCIQIHTGLIKKILETGPWFNVLDPEFNMHLRMDGIASIWLVKKPTDDGYVTSIEVFDAEGNIIVQFFGKRKPGIPENEDWRMIANELAVLV</sequence>
<dbReference type="Proteomes" id="UP000295620">
    <property type="component" value="Unassembled WGS sequence"/>
</dbReference>
<name>A0A4R6STP7_9SPHI</name>